<dbReference type="GO" id="GO:0009166">
    <property type="term" value="P:nucleotide catabolic process"/>
    <property type="evidence" value="ECO:0007669"/>
    <property type="project" value="InterPro"/>
</dbReference>
<dbReference type="InterPro" id="IPR004843">
    <property type="entry name" value="Calcineurin-like_PHP"/>
</dbReference>
<dbReference type="Proteomes" id="UP000307874">
    <property type="component" value="Unassembled WGS sequence"/>
</dbReference>
<comment type="caution">
    <text evidence="3">The sequence shown here is derived from an EMBL/GenBank/DDBJ whole genome shotgun (WGS) entry which is preliminary data.</text>
</comment>
<feature type="chain" id="PRO_5023012815" evidence="1">
    <location>
        <begin position="28"/>
        <end position="454"/>
    </location>
</feature>
<dbReference type="SUPFAM" id="SSF56300">
    <property type="entry name" value="Metallo-dependent phosphatases"/>
    <property type="match status" value="1"/>
</dbReference>
<gene>
    <name evidence="3" type="ORF">FF124_04015</name>
</gene>
<dbReference type="PANTHER" id="PTHR11575:SF24">
    <property type="entry name" value="5'-NUCLEOTIDASE"/>
    <property type="match status" value="1"/>
</dbReference>
<dbReference type="SUPFAM" id="SSF55816">
    <property type="entry name" value="5'-nucleotidase (syn. UDP-sugar hydrolase), C-terminal domain"/>
    <property type="match status" value="1"/>
</dbReference>
<dbReference type="GO" id="GO:0016787">
    <property type="term" value="F:hydrolase activity"/>
    <property type="evidence" value="ECO:0007669"/>
    <property type="project" value="InterPro"/>
</dbReference>
<evidence type="ECO:0000259" key="2">
    <source>
        <dbReference type="Pfam" id="PF00149"/>
    </source>
</evidence>
<organism evidence="3 4">
    <name type="scientific">Martelella lutilitoris</name>
    <dbReference type="NCBI Taxonomy" id="2583532"/>
    <lineage>
        <taxon>Bacteria</taxon>
        <taxon>Pseudomonadati</taxon>
        <taxon>Pseudomonadota</taxon>
        <taxon>Alphaproteobacteria</taxon>
        <taxon>Hyphomicrobiales</taxon>
        <taxon>Aurantimonadaceae</taxon>
        <taxon>Martelella</taxon>
    </lineage>
</organism>
<sequence length="454" mass="47777">MTFLSIHRRTALKLLASAAFVPLAGLAAPVGAEDAAGVNFIIMADLHSAYDRTGQLLAAVEEQVAASAQPSVIIINGDLFESGNVVAMRSEGEIDWAFLKALSETAPVVFNIGNHEPDIDNDLAHFVEKAQGLGVTVLSNITDTRTGALYAPAAATLDVGSQKVTFAAIGVDNLFTYPKATREQLSIPEPVKWAEANLGSQLKKGQINVVLSHAGVVADKAILPMLPDGTLMVGGHDHLDIEYAEGNTRYLHTGCWSTACTVARVAGPGQAAAFNRIDIDPEAPASAKLADLIPAVMAAHLTDEDTAVVAETAKARTNDEAGLFVAAAMAAATGADIGFIGHTTFGAGVPKGPVSRYAFNSSIRFDGTLKQAEVDAATLAAILERCNQFGDFPFARRTGDYLYAAPEAGKKESFVLVCNDWSATNAKSYFGREDLVFSDIPDLQVKTVALAAMK</sequence>
<evidence type="ECO:0000256" key="1">
    <source>
        <dbReference type="SAM" id="SignalP"/>
    </source>
</evidence>
<feature type="signal peptide" evidence="1">
    <location>
        <begin position="1"/>
        <end position="27"/>
    </location>
</feature>
<dbReference type="Pfam" id="PF00149">
    <property type="entry name" value="Metallophos"/>
    <property type="match status" value="1"/>
</dbReference>
<keyword evidence="4" id="KW-1185">Reference proteome</keyword>
<accession>A0A5C4JUU5</accession>
<dbReference type="EMBL" id="VCLB01000002">
    <property type="protein sequence ID" value="TNB49166.1"/>
    <property type="molecule type" value="Genomic_DNA"/>
</dbReference>
<dbReference type="Gene3D" id="3.60.21.10">
    <property type="match status" value="1"/>
</dbReference>
<protein>
    <submittedName>
        <fullName evidence="3">Bifunctional metallophosphatase/5'-nucleotidase</fullName>
    </submittedName>
</protein>
<dbReference type="InterPro" id="IPR036907">
    <property type="entry name" value="5'-Nucleotdase_C_sf"/>
</dbReference>
<dbReference type="OrthoDB" id="185653at2"/>
<feature type="domain" description="Calcineurin-like phosphoesterase" evidence="2">
    <location>
        <begin position="39"/>
        <end position="238"/>
    </location>
</feature>
<dbReference type="CDD" id="cd00838">
    <property type="entry name" value="MPP_superfamily"/>
    <property type="match status" value="1"/>
</dbReference>
<evidence type="ECO:0000313" key="3">
    <source>
        <dbReference type="EMBL" id="TNB49166.1"/>
    </source>
</evidence>
<dbReference type="Gene3D" id="3.90.780.10">
    <property type="entry name" value="5'-Nucleotidase, C-terminal domain"/>
    <property type="match status" value="1"/>
</dbReference>
<dbReference type="InterPro" id="IPR029052">
    <property type="entry name" value="Metallo-depent_PP-like"/>
</dbReference>
<keyword evidence="1" id="KW-0732">Signal</keyword>
<dbReference type="PANTHER" id="PTHR11575">
    <property type="entry name" value="5'-NUCLEOTIDASE-RELATED"/>
    <property type="match status" value="1"/>
</dbReference>
<name>A0A5C4JUU5_9HYPH</name>
<dbReference type="RefSeq" id="WP_138747198.1">
    <property type="nucleotide sequence ID" value="NZ_VCLB01000002.1"/>
</dbReference>
<reference evidence="3 4" key="1">
    <citation type="submission" date="2019-06" db="EMBL/GenBank/DDBJ databases">
        <title>Martelella lutilitoris sp. nov., isolated from a tidal mudflat.</title>
        <authorList>
            <person name="Kim Y.-J."/>
        </authorList>
    </citation>
    <scope>NUCLEOTIDE SEQUENCE [LARGE SCALE GENOMIC DNA]</scope>
    <source>
        <strain evidence="3 4">GH2-6</strain>
    </source>
</reference>
<dbReference type="AlphaFoldDB" id="A0A5C4JUU5"/>
<dbReference type="InterPro" id="IPR006179">
    <property type="entry name" value="5_nucleotidase/apyrase"/>
</dbReference>
<proteinExistence type="predicted"/>
<evidence type="ECO:0000313" key="4">
    <source>
        <dbReference type="Proteomes" id="UP000307874"/>
    </source>
</evidence>